<name>A0A1L9PI21_ASPVE</name>
<keyword evidence="2" id="KW-1185">Reference proteome</keyword>
<proteinExistence type="predicted"/>
<organism evidence="1 2">
    <name type="scientific">Aspergillus versicolor CBS 583.65</name>
    <dbReference type="NCBI Taxonomy" id="1036611"/>
    <lineage>
        <taxon>Eukaryota</taxon>
        <taxon>Fungi</taxon>
        <taxon>Dikarya</taxon>
        <taxon>Ascomycota</taxon>
        <taxon>Pezizomycotina</taxon>
        <taxon>Eurotiomycetes</taxon>
        <taxon>Eurotiomycetidae</taxon>
        <taxon>Eurotiales</taxon>
        <taxon>Aspergillaceae</taxon>
        <taxon>Aspergillus</taxon>
        <taxon>Aspergillus subgen. Nidulantes</taxon>
    </lineage>
</organism>
<reference evidence="2" key="1">
    <citation type="journal article" date="2017" name="Genome Biol.">
        <title>Comparative genomics reveals high biological diversity and specific adaptations in the industrially and medically important fungal genus Aspergillus.</title>
        <authorList>
            <person name="de Vries R.P."/>
            <person name="Riley R."/>
            <person name="Wiebenga A."/>
            <person name="Aguilar-Osorio G."/>
            <person name="Amillis S."/>
            <person name="Uchima C.A."/>
            <person name="Anderluh G."/>
            <person name="Asadollahi M."/>
            <person name="Askin M."/>
            <person name="Barry K."/>
            <person name="Battaglia E."/>
            <person name="Bayram O."/>
            <person name="Benocci T."/>
            <person name="Braus-Stromeyer S.A."/>
            <person name="Caldana C."/>
            <person name="Canovas D."/>
            <person name="Cerqueira G.C."/>
            <person name="Chen F."/>
            <person name="Chen W."/>
            <person name="Choi C."/>
            <person name="Clum A."/>
            <person name="Dos Santos R.A."/>
            <person name="Damasio A.R."/>
            <person name="Diallinas G."/>
            <person name="Emri T."/>
            <person name="Fekete E."/>
            <person name="Flipphi M."/>
            <person name="Freyberg S."/>
            <person name="Gallo A."/>
            <person name="Gournas C."/>
            <person name="Habgood R."/>
            <person name="Hainaut M."/>
            <person name="Harispe M.L."/>
            <person name="Henrissat B."/>
            <person name="Hilden K.S."/>
            <person name="Hope R."/>
            <person name="Hossain A."/>
            <person name="Karabika E."/>
            <person name="Karaffa L."/>
            <person name="Karanyi Z."/>
            <person name="Krasevec N."/>
            <person name="Kuo A."/>
            <person name="Kusch H."/>
            <person name="LaButti K."/>
            <person name="Lagendijk E.L."/>
            <person name="Lapidus A."/>
            <person name="Levasseur A."/>
            <person name="Lindquist E."/>
            <person name="Lipzen A."/>
            <person name="Logrieco A.F."/>
            <person name="MacCabe A."/>
            <person name="Maekelae M.R."/>
            <person name="Malavazi I."/>
            <person name="Melin P."/>
            <person name="Meyer V."/>
            <person name="Mielnichuk N."/>
            <person name="Miskei M."/>
            <person name="Molnar A.P."/>
            <person name="Mule G."/>
            <person name="Ngan C.Y."/>
            <person name="Orejas M."/>
            <person name="Orosz E."/>
            <person name="Ouedraogo J.P."/>
            <person name="Overkamp K.M."/>
            <person name="Park H.-S."/>
            <person name="Perrone G."/>
            <person name="Piumi F."/>
            <person name="Punt P.J."/>
            <person name="Ram A.F."/>
            <person name="Ramon A."/>
            <person name="Rauscher S."/>
            <person name="Record E."/>
            <person name="Riano-Pachon D.M."/>
            <person name="Robert V."/>
            <person name="Roehrig J."/>
            <person name="Ruller R."/>
            <person name="Salamov A."/>
            <person name="Salih N.S."/>
            <person name="Samson R.A."/>
            <person name="Sandor E."/>
            <person name="Sanguinetti M."/>
            <person name="Schuetze T."/>
            <person name="Sepcic K."/>
            <person name="Shelest E."/>
            <person name="Sherlock G."/>
            <person name="Sophianopoulou V."/>
            <person name="Squina F.M."/>
            <person name="Sun H."/>
            <person name="Susca A."/>
            <person name="Todd R.B."/>
            <person name="Tsang A."/>
            <person name="Unkles S.E."/>
            <person name="van de Wiele N."/>
            <person name="van Rossen-Uffink D."/>
            <person name="Oliveira J.V."/>
            <person name="Vesth T.C."/>
            <person name="Visser J."/>
            <person name="Yu J.-H."/>
            <person name="Zhou M."/>
            <person name="Andersen M.R."/>
            <person name="Archer D.B."/>
            <person name="Baker S.E."/>
            <person name="Benoit I."/>
            <person name="Brakhage A.A."/>
            <person name="Braus G.H."/>
            <person name="Fischer R."/>
            <person name="Frisvad J.C."/>
            <person name="Goldman G.H."/>
            <person name="Houbraken J."/>
            <person name="Oakley B."/>
            <person name="Pocsi I."/>
            <person name="Scazzocchio C."/>
            <person name="Seiboth B."/>
            <person name="vanKuyk P.A."/>
            <person name="Wortman J."/>
            <person name="Dyer P.S."/>
            <person name="Grigoriev I.V."/>
        </authorList>
    </citation>
    <scope>NUCLEOTIDE SEQUENCE [LARGE SCALE GENOMIC DNA]</scope>
    <source>
        <strain evidence="2">CBS 583.65</strain>
    </source>
</reference>
<dbReference type="EMBL" id="KV878128">
    <property type="protein sequence ID" value="OJJ01095.1"/>
    <property type="molecule type" value="Genomic_DNA"/>
</dbReference>
<dbReference type="Proteomes" id="UP000184073">
    <property type="component" value="Unassembled WGS sequence"/>
</dbReference>
<gene>
    <name evidence="1" type="ORF">ASPVEDRAFT_616213</name>
</gene>
<dbReference type="AlphaFoldDB" id="A0A1L9PI21"/>
<evidence type="ECO:0000313" key="2">
    <source>
        <dbReference type="Proteomes" id="UP000184073"/>
    </source>
</evidence>
<dbReference type="VEuPathDB" id="FungiDB:ASPVEDRAFT_616213"/>
<dbReference type="RefSeq" id="XP_040666857.1">
    <property type="nucleotide sequence ID" value="XM_040815575.1"/>
</dbReference>
<accession>A0A1L9PI21</accession>
<protein>
    <submittedName>
        <fullName evidence="1">Uncharacterized protein</fullName>
    </submittedName>
</protein>
<dbReference type="GeneID" id="63731086"/>
<sequence>MIELLDLYPLFSLSKTASLSIAQVSLISTSIYMHMARLSLPLHIRCMNIGGSAKLTCYTGAFSHHKRISEHENVYGKDMQLFVYRAETLATCSVQGVARGSISTSVCLPRKPSLIARYFGLYYAWGPPVTLYCSRAPSLPWKPRFTGLPKLLTQPPL</sequence>
<evidence type="ECO:0000313" key="1">
    <source>
        <dbReference type="EMBL" id="OJJ01095.1"/>
    </source>
</evidence>